<dbReference type="InterPro" id="IPR044861">
    <property type="entry name" value="IPNS-like_FE2OG_OXY"/>
</dbReference>
<name>A0AAP0F719_9MAGN</name>
<feature type="domain" description="Fe2OG dioxygenase" evidence="4">
    <location>
        <begin position="227"/>
        <end position="328"/>
    </location>
</feature>
<keyword evidence="6" id="KW-1185">Reference proteome</keyword>
<comment type="similarity">
    <text evidence="3">Belongs to the iron/ascorbate-dependent oxidoreductase family.</text>
</comment>
<evidence type="ECO:0000256" key="3">
    <source>
        <dbReference type="RuleBase" id="RU003682"/>
    </source>
</evidence>
<dbReference type="GO" id="GO:0016491">
    <property type="term" value="F:oxidoreductase activity"/>
    <property type="evidence" value="ECO:0007669"/>
    <property type="project" value="UniProtKB-KW"/>
</dbReference>
<dbReference type="Gene3D" id="2.60.120.330">
    <property type="entry name" value="B-lactam Antibiotic, Isopenicillin N Synthase, Chain"/>
    <property type="match status" value="1"/>
</dbReference>
<evidence type="ECO:0000256" key="2">
    <source>
        <dbReference type="ARBA" id="ARBA00023004"/>
    </source>
</evidence>
<evidence type="ECO:0000256" key="1">
    <source>
        <dbReference type="ARBA" id="ARBA00022723"/>
    </source>
</evidence>
<dbReference type="SUPFAM" id="SSF51197">
    <property type="entry name" value="Clavaminate synthase-like"/>
    <property type="match status" value="1"/>
</dbReference>
<organism evidence="5 6">
    <name type="scientific">Stephania japonica</name>
    <dbReference type="NCBI Taxonomy" id="461633"/>
    <lineage>
        <taxon>Eukaryota</taxon>
        <taxon>Viridiplantae</taxon>
        <taxon>Streptophyta</taxon>
        <taxon>Embryophyta</taxon>
        <taxon>Tracheophyta</taxon>
        <taxon>Spermatophyta</taxon>
        <taxon>Magnoliopsida</taxon>
        <taxon>Ranunculales</taxon>
        <taxon>Menispermaceae</taxon>
        <taxon>Menispermoideae</taxon>
        <taxon>Cissampelideae</taxon>
        <taxon>Stephania</taxon>
    </lineage>
</organism>
<dbReference type="Pfam" id="PF03171">
    <property type="entry name" value="2OG-FeII_Oxy"/>
    <property type="match status" value="1"/>
</dbReference>
<dbReference type="InterPro" id="IPR005123">
    <property type="entry name" value="Oxoglu/Fe-dep_dioxygenase_dom"/>
</dbReference>
<dbReference type="InterPro" id="IPR026992">
    <property type="entry name" value="DIOX_N"/>
</dbReference>
<evidence type="ECO:0000259" key="4">
    <source>
        <dbReference type="PROSITE" id="PS51471"/>
    </source>
</evidence>
<keyword evidence="1 3" id="KW-0479">Metal-binding</keyword>
<dbReference type="PROSITE" id="PS51471">
    <property type="entry name" value="FE2OG_OXY"/>
    <property type="match status" value="1"/>
</dbReference>
<dbReference type="InterPro" id="IPR027443">
    <property type="entry name" value="IPNS-like_sf"/>
</dbReference>
<sequence>MANSSSISLSQVYQAHHYNAYHIIPLNFDTVRELPETHAWPPLDKDNDVSLSSFSSSGDGHDHQVKVPVIDLSSDDAREMVGRGCETWGTFQVINHGVPLKVLESMESQCRLLFSLPTHEKMKALRPPDGASGYGLPRISCFHSKLMWIEGFTIMGGSSSLLQLAPKLFPHNYTTFCEVVEEYNEEMRKLAERLLPLMMDSLGIPTDRLPWHWPTPTTTTTETNSTTYTALQLNSYPPCPDPNRAMGIAPHTDTSLFTILQQTQPSTGLQVLRDGVGWAPVPPVSEALVVNIGDLFHILSNGRFPSALHRAVVDRTHHRYSVGYFYGPPIDINIFPLLDPPRYRSSRGWWQGSRFGQWRGGGAVDLYRERSCGSGQSLGGEAVYDDPSSYKLVSARNHWTGVAGAAPEAAIFDDPSYPRCVLRTRSPVVAYTIDLTTVS</sequence>
<evidence type="ECO:0000313" key="5">
    <source>
        <dbReference type="EMBL" id="KAK9101844.1"/>
    </source>
</evidence>
<keyword evidence="3" id="KW-0560">Oxidoreductase</keyword>
<dbReference type="Proteomes" id="UP001417504">
    <property type="component" value="Unassembled WGS sequence"/>
</dbReference>
<keyword evidence="2 3" id="KW-0408">Iron</keyword>
<evidence type="ECO:0000313" key="6">
    <source>
        <dbReference type="Proteomes" id="UP001417504"/>
    </source>
</evidence>
<dbReference type="PANTHER" id="PTHR47990">
    <property type="entry name" value="2-OXOGLUTARATE (2OG) AND FE(II)-DEPENDENT OXYGENASE SUPERFAMILY PROTEIN-RELATED"/>
    <property type="match status" value="1"/>
</dbReference>
<dbReference type="EMBL" id="JBBNAE010000008">
    <property type="protein sequence ID" value="KAK9101844.1"/>
    <property type="molecule type" value="Genomic_DNA"/>
</dbReference>
<gene>
    <name evidence="5" type="ORF">Sjap_019098</name>
</gene>
<accession>A0AAP0F719</accession>
<dbReference type="Pfam" id="PF14226">
    <property type="entry name" value="DIOX_N"/>
    <property type="match status" value="1"/>
</dbReference>
<dbReference type="AlphaFoldDB" id="A0AAP0F719"/>
<dbReference type="GO" id="GO:0046872">
    <property type="term" value="F:metal ion binding"/>
    <property type="evidence" value="ECO:0007669"/>
    <property type="project" value="UniProtKB-KW"/>
</dbReference>
<proteinExistence type="inferred from homology"/>
<dbReference type="InterPro" id="IPR050231">
    <property type="entry name" value="Iron_ascorbate_oxido_reductase"/>
</dbReference>
<comment type="caution">
    <text evidence="5">The sequence shown here is derived from an EMBL/GenBank/DDBJ whole genome shotgun (WGS) entry which is preliminary data.</text>
</comment>
<protein>
    <recommendedName>
        <fullName evidence="4">Fe2OG dioxygenase domain-containing protein</fullName>
    </recommendedName>
</protein>
<reference evidence="5 6" key="1">
    <citation type="submission" date="2024-01" db="EMBL/GenBank/DDBJ databases">
        <title>Genome assemblies of Stephania.</title>
        <authorList>
            <person name="Yang L."/>
        </authorList>
    </citation>
    <scope>NUCLEOTIDE SEQUENCE [LARGE SCALE GENOMIC DNA]</scope>
    <source>
        <strain evidence="5">QJT</strain>
        <tissue evidence="5">Leaf</tissue>
    </source>
</reference>